<dbReference type="Proteomes" id="UP000426444">
    <property type="component" value="Chromosome"/>
</dbReference>
<sequence>MNKKKVVKIINATNGHFLAKIAVYADSFFSRLVGLLGKKSLEEGEGLVLKPCNMVHTIGMRFDIDVLFLSEANEILYIINEMKPQKISPLIKKSVLVVELPAGTIQKTNTQIGDEIELLVENKPA</sequence>
<gene>
    <name evidence="1" type="ORF">SYNTR_1510</name>
</gene>
<dbReference type="Pfam" id="PF02643">
    <property type="entry name" value="DUF192"/>
    <property type="match status" value="1"/>
</dbReference>
<organism evidence="1 2">
    <name type="scientific">Candidatus Syntrophocurvum alkaliphilum</name>
    <dbReference type="NCBI Taxonomy" id="2293317"/>
    <lineage>
        <taxon>Bacteria</taxon>
        <taxon>Bacillati</taxon>
        <taxon>Bacillota</taxon>
        <taxon>Clostridia</taxon>
        <taxon>Eubacteriales</taxon>
        <taxon>Syntrophomonadaceae</taxon>
        <taxon>Candidatus Syntrophocurvum</taxon>
    </lineage>
</organism>
<keyword evidence="2" id="KW-1185">Reference proteome</keyword>
<dbReference type="AlphaFoldDB" id="A0A6I6DIX6"/>
<evidence type="ECO:0000313" key="2">
    <source>
        <dbReference type="Proteomes" id="UP000426444"/>
    </source>
</evidence>
<evidence type="ECO:0008006" key="3">
    <source>
        <dbReference type="Google" id="ProtNLM"/>
    </source>
</evidence>
<dbReference type="OrthoDB" id="9813379at2"/>
<dbReference type="EMBL" id="CP046457">
    <property type="protein sequence ID" value="QGU00104.1"/>
    <property type="molecule type" value="Genomic_DNA"/>
</dbReference>
<accession>A0A6I6DIX6</accession>
<proteinExistence type="predicted"/>
<protein>
    <recommendedName>
        <fullName evidence="3">DUF192 domain-containing protein</fullName>
    </recommendedName>
</protein>
<name>A0A6I6DIX6_9FIRM</name>
<dbReference type="Gene3D" id="2.60.120.1140">
    <property type="entry name" value="Protein of unknown function DUF192"/>
    <property type="match status" value="1"/>
</dbReference>
<dbReference type="InterPro" id="IPR003795">
    <property type="entry name" value="DUF192"/>
</dbReference>
<dbReference type="KEGG" id="salq:SYNTR_1510"/>
<reference evidence="2" key="1">
    <citation type="journal article" date="2019" name="Microbiology">
        <title>Complete Genome Sequence of an Uncultured Bacterium of the Candidate Phylum Bipolaricaulota.</title>
        <authorList>
            <person name="Kadnikov V.V."/>
            <person name="Mardanov A.V."/>
            <person name="Beletsky A.V."/>
            <person name="Frank Y.A."/>
            <person name="Karnachuk O.V."/>
            <person name="Ravin N.V."/>
        </authorList>
    </citation>
    <scope>NUCLEOTIDE SEQUENCE [LARGE SCALE GENOMIC DNA]</scope>
</reference>
<dbReference type="RefSeq" id="WP_156203924.1">
    <property type="nucleotide sequence ID" value="NZ_CP046457.1"/>
</dbReference>
<dbReference type="InterPro" id="IPR038695">
    <property type="entry name" value="Saro_0823-like_sf"/>
</dbReference>
<evidence type="ECO:0000313" key="1">
    <source>
        <dbReference type="EMBL" id="QGU00104.1"/>
    </source>
</evidence>